<keyword evidence="3" id="KW-1185">Reference proteome</keyword>
<protein>
    <recommendedName>
        <fullName evidence="4">Major facilitator superfamily (MFS) profile domain-containing protein</fullName>
    </recommendedName>
</protein>
<evidence type="ECO:0000313" key="3">
    <source>
        <dbReference type="Proteomes" id="UP001311915"/>
    </source>
</evidence>
<evidence type="ECO:0000256" key="1">
    <source>
        <dbReference type="SAM" id="Phobius"/>
    </source>
</evidence>
<keyword evidence="1" id="KW-0472">Membrane</keyword>
<dbReference type="Proteomes" id="UP001311915">
    <property type="component" value="Unassembled WGS sequence"/>
</dbReference>
<dbReference type="EMBL" id="JAWPEI010000001">
    <property type="protein sequence ID" value="KAK4737189.1"/>
    <property type="molecule type" value="Genomic_DNA"/>
</dbReference>
<reference evidence="2 3" key="1">
    <citation type="submission" date="2023-10" db="EMBL/GenBank/DDBJ databases">
        <title>Genome-Wide Identification Analysis in wild type Solanum Pinnatisectum Reveals Some Genes Defensing Phytophthora Infestans.</title>
        <authorList>
            <person name="Sun C."/>
        </authorList>
    </citation>
    <scope>NUCLEOTIDE SEQUENCE [LARGE SCALE GENOMIC DNA]</scope>
    <source>
        <strain evidence="2">LQN</strain>
        <tissue evidence="2">Leaf</tissue>
    </source>
</reference>
<comment type="caution">
    <text evidence="2">The sequence shown here is derived from an EMBL/GenBank/DDBJ whole genome shotgun (WGS) entry which is preliminary data.</text>
</comment>
<accession>A0AAV9MJD6</accession>
<keyword evidence="1" id="KW-1133">Transmembrane helix</keyword>
<sequence length="90" mass="9942">MALGLGVLPVILGWRSILFLVYSPLFVIQFPQFTPPSVVQSNAICKHGSSPLPLKIWFKSIATLTSVQVLGHIYTWFKSMIILSLGSSPR</sequence>
<keyword evidence="1" id="KW-0812">Transmembrane</keyword>
<gene>
    <name evidence="2" type="ORF">R3W88_000886</name>
</gene>
<evidence type="ECO:0000313" key="2">
    <source>
        <dbReference type="EMBL" id="KAK4737189.1"/>
    </source>
</evidence>
<proteinExistence type="predicted"/>
<dbReference type="AlphaFoldDB" id="A0AAV9MJD6"/>
<feature type="transmembrane region" description="Helical" evidence="1">
    <location>
        <begin position="7"/>
        <end position="28"/>
    </location>
</feature>
<name>A0AAV9MJD6_9SOLN</name>
<evidence type="ECO:0008006" key="4">
    <source>
        <dbReference type="Google" id="ProtNLM"/>
    </source>
</evidence>
<organism evidence="2 3">
    <name type="scientific">Solanum pinnatisectum</name>
    <name type="common">tansyleaf nightshade</name>
    <dbReference type="NCBI Taxonomy" id="50273"/>
    <lineage>
        <taxon>Eukaryota</taxon>
        <taxon>Viridiplantae</taxon>
        <taxon>Streptophyta</taxon>
        <taxon>Embryophyta</taxon>
        <taxon>Tracheophyta</taxon>
        <taxon>Spermatophyta</taxon>
        <taxon>Magnoliopsida</taxon>
        <taxon>eudicotyledons</taxon>
        <taxon>Gunneridae</taxon>
        <taxon>Pentapetalae</taxon>
        <taxon>asterids</taxon>
        <taxon>lamiids</taxon>
        <taxon>Solanales</taxon>
        <taxon>Solanaceae</taxon>
        <taxon>Solanoideae</taxon>
        <taxon>Solaneae</taxon>
        <taxon>Solanum</taxon>
    </lineage>
</organism>